<evidence type="ECO:0000256" key="3">
    <source>
        <dbReference type="ARBA" id="ARBA00038493"/>
    </source>
</evidence>
<evidence type="ECO:0000256" key="1">
    <source>
        <dbReference type="ARBA" id="ARBA00023016"/>
    </source>
</evidence>
<reference evidence="6" key="1">
    <citation type="submission" date="2021-04" db="EMBL/GenBank/DDBJ databases">
        <authorList>
            <person name="Zhang D.-C."/>
        </authorList>
    </citation>
    <scope>NUCLEOTIDE SEQUENCE</scope>
    <source>
        <strain evidence="6">CGMCC 1.15697</strain>
    </source>
</reference>
<evidence type="ECO:0000313" key="7">
    <source>
        <dbReference type="Proteomes" id="UP000672602"/>
    </source>
</evidence>
<accession>A0A8J7SP01</accession>
<dbReference type="CDD" id="cd03141">
    <property type="entry name" value="GATase1_Hsp31_like"/>
    <property type="match status" value="1"/>
</dbReference>
<dbReference type="Proteomes" id="UP000672602">
    <property type="component" value="Unassembled WGS sequence"/>
</dbReference>
<dbReference type="GO" id="GO:0005737">
    <property type="term" value="C:cytoplasm"/>
    <property type="evidence" value="ECO:0007669"/>
    <property type="project" value="TreeGrafter"/>
</dbReference>
<proteinExistence type="inferred from homology"/>
<dbReference type="GO" id="GO:0019243">
    <property type="term" value="P:methylglyoxal catabolic process to D-lactate via S-lactoyl-glutathione"/>
    <property type="evidence" value="ECO:0007669"/>
    <property type="project" value="TreeGrafter"/>
</dbReference>
<gene>
    <name evidence="6" type="ORF">KAJ83_14955</name>
</gene>
<dbReference type="GO" id="GO:0019172">
    <property type="term" value="F:glyoxalase III activity"/>
    <property type="evidence" value="ECO:0007669"/>
    <property type="project" value="TreeGrafter"/>
</dbReference>
<comment type="caution">
    <text evidence="6">The sequence shown here is derived from an EMBL/GenBank/DDBJ whole genome shotgun (WGS) entry which is preliminary data.</text>
</comment>
<dbReference type="PANTHER" id="PTHR48094">
    <property type="entry name" value="PROTEIN/NUCLEIC ACID DEGLYCASE DJ-1-RELATED"/>
    <property type="match status" value="1"/>
</dbReference>
<keyword evidence="1" id="KW-0346">Stress response</keyword>
<dbReference type="InterPro" id="IPR050325">
    <property type="entry name" value="Prot/Nucl_acid_deglycase"/>
</dbReference>
<evidence type="ECO:0000259" key="5">
    <source>
        <dbReference type="Pfam" id="PF01965"/>
    </source>
</evidence>
<dbReference type="Pfam" id="PF01965">
    <property type="entry name" value="DJ-1_PfpI"/>
    <property type="match status" value="1"/>
</dbReference>
<name>A0A8J7SP01_9PROT</name>
<dbReference type="AlphaFoldDB" id="A0A8J7SP01"/>
<dbReference type="Gene3D" id="3.40.50.880">
    <property type="match status" value="1"/>
</dbReference>
<evidence type="ECO:0000256" key="4">
    <source>
        <dbReference type="SAM" id="MobiDB-lite"/>
    </source>
</evidence>
<comment type="similarity">
    <text evidence="3">Belongs to the peptidase C56 family. HSP31-like subfamily.</text>
</comment>
<evidence type="ECO:0000256" key="2">
    <source>
        <dbReference type="ARBA" id="ARBA00023239"/>
    </source>
</evidence>
<keyword evidence="7" id="KW-1185">Reference proteome</keyword>
<feature type="domain" description="DJ-1/PfpI" evidence="5">
    <location>
        <begin position="24"/>
        <end position="227"/>
    </location>
</feature>
<dbReference type="PANTHER" id="PTHR48094:SF11">
    <property type="entry name" value="GLUTATHIONE-INDEPENDENT GLYOXALASE HSP31-RELATED"/>
    <property type="match status" value="1"/>
</dbReference>
<keyword evidence="6" id="KW-0315">Glutamine amidotransferase</keyword>
<organism evidence="6 7">
    <name type="scientific">Marivibrio halodurans</name>
    <dbReference type="NCBI Taxonomy" id="2039722"/>
    <lineage>
        <taxon>Bacteria</taxon>
        <taxon>Pseudomonadati</taxon>
        <taxon>Pseudomonadota</taxon>
        <taxon>Alphaproteobacteria</taxon>
        <taxon>Rhodospirillales</taxon>
        <taxon>Rhodospirillaceae</taxon>
        <taxon>Marivibrio</taxon>
    </lineage>
</organism>
<feature type="region of interest" description="Disordered" evidence="4">
    <location>
        <begin position="51"/>
        <end position="70"/>
    </location>
</feature>
<protein>
    <submittedName>
        <fullName evidence="6">Type 1 glutamine amidotransferase domain-containing protein</fullName>
    </submittedName>
</protein>
<dbReference type="EMBL" id="JAGMWN010000007">
    <property type="protein sequence ID" value="MBP5858318.1"/>
    <property type="molecule type" value="Genomic_DNA"/>
</dbReference>
<dbReference type="SUPFAM" id="SSF52317">
    <property type="entry name" value="Class I glutamine amidotransferase-like"/>
    <property type="match status" value="1"/>
</dbReference>
<sequence length="238" mass="25404">MADEKRILFVTTSHDRLGDTGKATGFHLEELTHPFYALKDAGHTVDIASVAGGEAPIDPGSRKPDGENAESAERFLKDDTAMAAIRQTVKIADVNPDSYDAIYLPGGHGTMWDMPDNETLARLIGAFHQAGKPVAAVCHGPAGLVGAVDGEGRPIVRGRTVNSFTDAEEKAVELQEVVPFLLESRLRELGATFEGGDSFSSHAVRDGNLITGQNPMSLEALSAYLLEALREAPVRRAA</sequence>
<dbReference type="RefSeq" id="WP_210682905.1">
    <property type="nucleotide sequence ID" value="NZ_JAGMWN010000007.1"/>
</dbReference>
<evidence type="ECO:0000313" key="6">
    <source>
        <dbReference type="EMBL" id="MBP5858318.1"/>
    </source>
</evidence>
<feature type="compositionally biased region" description="Basic and acidic residues" evidence="4">
    <location>
        <begin position="60"/>
        <end position="70"/>
    </location>
</feature>
<dbReference type="InterPro" id="IPR029062">
    <property type="entry name" value="Class_I_gatase-like"/>
</dbReference>
<keyword evidence="2" id="KW-0456">Lyase</keyword>
<dbReference type="InterPro" id="IPR002818">
    <property type="entry name" value="DJ-1/PfpI"/>
</dbReference>